<evidence type="ECO:0000313" key="2">
    <source>
        <dbReference type="Proteomes" id="UP000828048"/>
    </source>
</evidence>
<sequence length="350" mass="38958">MKRPEPHNSEFKSPLHLLPSRIQTTGRSYIQFQTQETFHYAPMGSNRSAIILVPDDDDDVTLLKSCSSTNPNNVISVDYYNGALQTGIIDLDATDDDDDDEVQFLRSSSSSPFKQTHSVIEIGESSDTSNSSSNIITTFVCEICVDTKPNSDSFTIMGCTHSYCSDCMVKYVSSKLDQNITQIACPVSDCNNGVLDPENCRMILPPDVFDKWGSALCESLILTSEKFYCPFKDCSALMIDDGGGGGGGGGAVAEAECPNCNRLFCALCKVPWHPGIQCSEFQKLNKDERGREDIMLMKLAKEKKWARCPKCKFYVEKSEGCLFILCRCKHTFCYNCGAPMKQHYCQRCKH</sequence>
<organism evidence="1 2">
    <name type="scientific">Vaccinium darrowii</name>
    <dbReference type="NCBI Taxonomy" id="229202"/>
    <lineage>
        <taxon>Eukaryota</taxon>
        <taxon>Viridiplantae</taxon>
        <taxon>Streptophyta</taxon>
        <taxon>Embryophyta</taxon>
        <taxon>Tracheophyta</taxon>
        <taxon>Spermatophyta</taxon>
        <taxon>Magnoliopsida</taxon>
        <taxon>eudicotyledons</taxon>
        <taxon>Gunneridae</taxon>
        <taxon>Pentapetalae</taxon>
        <taxon>asterids</taxon>
        <taxon>Ericales</taxon>
        <taxon>Ericaceae</taxon>
        <taxon>Vaccinioideae</taxon>
        <taxon>Vaccinieae</taxon>
        <taxon>Vaccinium</taxon>
    </lineage>
</organism>
<dbReference type="Proteomes" id="UP000828048">
    <property type="component" value="Chromosome 1"/>
</dbReference>
<proteinExistence type="predicted"/>
<dbReference type="EMBL" id="CM037151">
    <property type="protein sequence ID" value="KAH7844269.1"/>
    <property type="molecule type" value="Genomic_DNA"/>
</dbReference>
<evidence type="ECO:0000313" key="1">
    <source>
        <dbReference type="EMBL" id="KAH7844269.1"/>
    </source>
</evidence>
<protein>
    <submittedName>
        <fullName evidence="1">Uncharacterized protein</fullName>
    </submittedName>
</protein>
<keyword evidence="2" id="KW-1185">Reference proteome</keyword>
<comment type="caution">
    <text evidence="1">The sequence shown here is derived from an EMBL/GenBank/DDBJ whole genome shotgun (WGS) entry which is preliminary data.</text>
</comment>
<name>A0ACB7XTD9_9ERIC</name>
<accession>A0ACB7XTD9</accession>
<reference evidence="1 2" key="1">
    <citation type="journal article" date="2021" name="Hortic Res">
        <title>High-quality reference genome and annotation aids understanding of berry development for evergreen blueberry (Vaccinium darrowii).</title>
        <authorList>
            <person name="Yu J."/>
            <person name="Hulse-Kemp A.M."/>
            <person name="Babiker E."/>
            <person name="Staton M."/>
        </authorList>
    </citation>
    <scope>NUCLEOTIDE SEQUENCE [LARGE SCALE GENOMIC DNA]</scope>
    <source>
        <strain evidence="2">cv. NJ 8807/NJ 8810</strain>
        <tissue evidence="1">Young leaf</tissue>
    </source>
</reference>
<gene>
    <name evidence="1" type="ORF">Vadar_026268</name>
</gene>